<dbReference type="EC" id="2.8.3.6" evidence="3"/>
<dbReference type="KEGG" id="psa:PST_1254"/>
<comment type="pathway">
    <text evidence="2">Aromatic compound metabolism; beta-ketoadipate pathway; acetyl-CoA and succinyl-CoA from 3-oxoadipate: step 1/2.</text>
</comment>
<dbReference type="EMBL" id="CP000304">
    <property type="protein sequence ID" value="ABP78949.1"/>
    <property type="molecule type" value="Genomic_DNA"/>
</dbReference>
<dbReference type="GO" id="GO:0047569">
    <property type="term" value="F:3-oxoadipate CoA-transferase activity"/>
    <property type="evidence" value="ECO:0007669"/>
    <property type="project" value="UniProtKB-EC"/>
</dbReference>
<keyword evidence="4" id="KW-0808">Transferase</keyword>
<evidence type="ECO:0000256" key="1">
    <source>
        <dbReference type="ARBA" id="ARBA00001447"/>
    </source>
</evidence>
<comment type="catalytic activity">
    <reaction evidence="1">
        <text>3-oxoadipate + succinyl-CoA = 3-oxoadipyl-CoA + succinate</text>
        <dbReference type="Rhea" id="RHEA:12048"/>
        <dbReference type="ChEBI" id="CHEBI:15775"/>
        <dbReference type="ChEBI" id="CHEBI:30031"/>
        <dbReference type="ChEBI" id="CHEBI:57292"/>
        <dbReference type="ChEBI" id="CHEBI:57348"/>
        <dbReference type="EC" id="2.8.3.6"/>
    </reaction>
</comment>
<evidence type="ECO:0000256" key="2">
    <source>
        <dbReference type="ARBA" id="ARBA00005114"/>
    </source>
</evidence>
<evidence type="ECO:0000313" key="5">
    <source>
        <dbReference type="Proteomes" id="UP000000233"/>
    </source>
</evidence>
<organism evidence="4 5">
    <name type="scientific">Stutzerimonas stutzeri (strain A1501)</name>
    <name type="common">Pseudomonas stutzeri</name>
    <dbReference type="NCBI Taxonomy" id="379731"/>
    <lineage>
        <taxon>Bacteria</taxon>
        <taxon>Pseudomonadati</taxon>
        <taxon>Pseudomonadota</taxon>
        <taxon>Gammaproteobacteria</taxon>
        <taxon>Pseudomonadales</taxon>
        <taxon>Pseudomonadaceae</taxon>
        <taxon>Stutzerimonas</taxon>
    </lineage>
</organism>
<dbReference type="GO" id="GO:0042952">
    <property type="term" value="P:beta-ketoadipate pathway"/>
    <property type="evidence" value="ECO:0007669"/>
    <property type="project" value="UniProtKB-UniPathway"/>
</dbReference>
<dbReference type="PANTHER" id="PTHR43293">
    <property type="entry name" value="ACETATE COA-TRANSFERASE YDIF"/>
    <property type="match status" value="1"/>
</dbReference>
<dbReference type="AlphaFoldDB" id="A4VIZ8"/>
<reference evidence="4 5" key="1">
    <citation type="journal article" date="2008" name="Proc. Natl. Acad. Sci. U.S.A.">
        <title>Nitrogen fixation island and rhizosphere competence traits in the genome of root-associated Pseudomonas stutzeri A1501.</title>
        <authorList>
            <person name="Yan Y."/>
            <person name="Yang J."/>
            <person name="Dou Y."/>
            <person name="Chen M."/>
            <person name="Ping S."/>
            <person name="Peng J."/>
            <person name="Lu W."/>
            <person name="Zhang W."/>
            <person name="Yao Z."/>
            <person name="Li H."/>
            <person name="Liu W."/>
            <person name="He S."/>
            <person name="Geng L."/>
            <person name="Zhang X."/>
            <person name="Yang F."/>
            <person name="Yu H."/>
            <person name="Zhan Y."/>
            <person name="Li D."/>
            <person name="Lin Z."/>
            <person name="Wang Y."/>
            <person name="Elmerich C."/>
            <person name="Lin M."/>
            <person name="Jin Q."/>
        </authorList>
    </citation>
    <scope>NUCLEOTIDE SEQUENCE [LARGE SCALE GENOMIC DNA]</scope>
    <source>
        <strain evidence="4 5">A1501</strain>
    </source>
</reference>
<dbReference type="PANTHER" id="PTHR43293:SF3">
    <property type="entry name" value="CHOLESTEROL RING-CLEAVING HYDROLASE IPDB SUBUNIT"/>
    <property type="match status" value="1"/>
</dbReference>
<name>A4VIZ8_STUS1</name>
<dbReference type="Gene3D" id="3.30.30.40">
    <property type="match status" value="1"/>
</dbReference>
<evidence type="ECO:0000256" key="3">
    <source>
        <dbReference type="ARBA" id="ARBA00012492"/>
    </source>
</evidence>
<keyword evidence="5" id="KW-1185">Reference proteome</keyword>
<dbReference type="InterPro" id="IPR037171">
    <property type="entry name" value="NagB/RpiA_transferase-like"/>
</dbReference>
<gene>
    <name evidence="4" type="primary">pcaI</name>
    <name evidence="4" type="ordered locus">PST_1254</name>
</gene>
<dbReference type="Pfam" id="PF01144">
    <property type="entry name" value="CoA_trans"/>
    <property type="match status" value="1"/>
</dbReference>
<accession>A4VIZ8</accession>
<protein>
    <recommendedName>
        <fullName evidence="3">3-oxoadipate CoA-transferase</fullName>
        <ecNumber evidence="3">2.8.3.6</ecNumber>
    </recommendedName>
</protein>
<dbReference type="eggNOG" id="COG1788">
    <property type="taxonomic scope" value="Bacteria"/>
</dbReference>
<dbReference type="InterPro" id="IPR004165">
    <property type="entry name" value="CoA_trans_fam_I"/>
</dbReference>
<dbReference type="HOGENOM" id="CLU_049557_0_0_6"/>
<dbReference type="SMART" id="SM00882">
    <property type="entry name" value="CoA_trans"/>
    <property type="match status" value="1"/>
</dbReference>
<sequence>MSIIGLWPGSWTVTVFATQSAYRKQHEIRLMAELLTLREAVERFIQDGDTVALEGFTHLIPTAAAHEIVRQGRKDLTLVRMTPDLVYDLLIGAGCARKLVFSWGGNPGVGSLHRLRDAVEKGWPQPLEIEEHSHADLANAYVAGASGLPFAVLRAYAGSDLPKVNPLIKSVTCPFTGEVLAAVPSVRPDVTVIHAQKADRKGNVLIQGILGVQKEAALAAKRCIVTVEEIVDDLNAPMNACVLPTWALTAVCLVPGGAHPSYAHGYYERDNRFYQAWDPIARDREAFSAWVDTYIRGTEDFAEFQRKLAQQQEAN</sequence>
<dbReference type="SUPFAM" id="SSF100950">
    <property type="entry name" value="NagB/RpiA/CoA transferase-like"/>
    <property type="match status" value="1"/>
</dbReference>
<dbReference type="Proteomes" id="UP000000233">
    <property type="component" value="Chromosome"/>
</dbReference>
<evidence type="ECO:0000313" key="4">
    <source>
        <dbReference type="EMBL" id="ABP78949.1"/>
    </source>
</evidence>
<dbReference type="UniPathway" id="UPA00157">
    <property type="reaction ID" value="UER00262"/>
</dbReference>
<dbReference type="Gene3D" id="3.40.1080.10">
    <property type="entry name" value="Glutaconate Coenzyme A-transferase"/>
    <property type="match status" value="1"/>
</dbReference>
<proteinExistence type="predicted"/>